<proteinExistence type="predicted"/>
<feature type="domain" description="AB hydrolase-1" evidence="2">
    <location>
        <begin position="39"/>
        <end position="284"/>
    </location>
</feature>
<evidence type="ECO:0000256" key="1">
    <source>
        <dbReference type="ARBA" id="ARBA00022801"/>
    </source>
</evidence>
<dbReference type="AlphaFoldDB" id="A0A974NVV2"/>
<dbReference type="InterPro" id="IPR029058">
    <property type="entry name" value="AB_hydrolase_fold"/>
</dbReference>
<dbReference type="KEGG" id="sari:H5J25_04480"/>
<dbReference type="InterPro" id="IPR000073">
    <property type="entry name" value="AB_hydrolase_1"/>
</dbReference>
<dbReference type="GO" id="GO:0016787">
    <property type="term" value="F:hydrolase activity"/>
    <property type="evidence" value="ECO:0007669"/>
    <property type="project" value="UniProtKB-KW"/>
</dbReference>
<keyword evidence="1 3" id="KW-0378">Hydrolase</keyword>
<dbReference type="Proteomes" id="UP000595894">
    <property type="component" value="Chromosome"/>
</dbReference>
<dbReference type="PRINTS" id="PR00111">
    <property type="entry name" value="ABHYDROLASE"/>
</dbReference>
<dbReference type="PANTHER" id="PTHR43329">
    <property type="entry name" value="EPOXIDE HYDROLASE"/>
    <property type="match status" value="1"/>
</dbReference>
<dbReference type="Gene3D" id="3.40.50.1820">
    <property type="entry name" value="alpha/beta hydrolase"/>
    <property type="match status" value="1"/>
</dbReference>
<dbReference type="Pfam" id="PF00561">
    <property type="entry name" value="Abhydrolase_1"/>
    <property type="match status" value="1"/>
</dbReference>
<evidence type="ECO:0000313" key="3">
    <source>
        <dbReference type="EMBL" id="QQV78004.1"/>
    </source>
</evidence>
<sequence>MSSTRRFTTGLLQPGWRESHRAIDGVTLHVVDAGPVDGPVVILLHGFPEFWWAWRYQIDPLAEAGYRVIVPDMRGYGESDPPQDVASYTLDTLVADVVALADAYGAERIHLVGHDWGAVIGWWLAARHPDRLRRVVLMAGPHPDVLAKQALTHPTQALRSAYVAFFQLPLLPETALGSFDFLSLRTMMQASGRSDTFEPGALDHYVEAWRHSGSLTGMLNYYRALPLRFAGGTPARISPATLILWGSDDRFLELHVAEASLDLCDTGRLQVLEGASHWLHLEQPERVASVVSGWLATT</sequence>
<evidence type="ECO:0000259" key="2">
    <source>
        <dbReference type="Pfam" id="PF00561"/>
    </source>
</evidence>
<dbReference type="SUPFAM" id="SSF53474">
    <property type="entry name" value="alpha/beta-Hydrolases"/>
    <property type="match status" value="1"/>
</dbReference>
<keyword evidence="4" id="KW-1185">Reference proteome</keyword>
<dbReference type="InterPro" id="IPR000639">
    <property type="entry name" value="Epox_hydrolase-like"/>
</dbReference>
<name>A0A974NVV2_9SPHN</name>
<reference evidence="4" key="1">
    <citation type="submission" date="2020-09" db="EMBL/GenBank/DDBJ databases">
        <title>Sphingomonas sp., a new species isolated from pork steak.</title>
        <authorList>
            <person name="Heidler von Heilborn D."/>
        </authorList>
    </citation>
    <scope>NUCLEOTIDE SEQUENCE [LARGE SCALE GENOMIC DNA]</scope>
</reference>
<gene>
    <name evidence="3" type="ORF">H5J25_04480</name>
</gene>
<dbReference type="PRINTS" id="PR00412">
    <property type="entry name" value="EPOXHYDRLASE"/>
</dbReference>
<protein>
    <submittedName>
        <fullName evidence="3">Alpha/beta hydrolase</fullName>
    </submittedName>
</protein>
<accession>A0A974NVV2</accession>
<evidence type="ECO:0000313" key="4">
    <source>
        <dbReference type="Proteomes" id="UP000595894"/>
    </source>
</evidence>
<organism evidence="3 4">
    <name type="scientific">Sphingomonas aliaeris</name>
    <dbReference type="NCBI Taxonomy" id="2759526"/>
    <lineage>
        <taxon>Bacteria</taxon>
        <taxon>Pseudomonadati</taxon>
        <taxon>Pseudomonadota</taxon>
        <taxon>Alphaproteobacteria</taxon>
        <taxon>Sphingomonadales</taxon>
        <taxon>Sphingomonadaceae</taxon>
        <taxon>Sphingomonas</taxon>
    </lineage>
</organism>
<dbReference type="EMBL" id="CP061035">
    <property type="protein sequence ID" value="QQV78004.1"/>
    <property type="molecule type" value="Genomic_DNA"/>
</dbReference>